<sequence>MRAPGGSAGRMPSACHRVRLGLPLTAAGRSLAGQGPVAGAGGGPAADASGGPLPPLPTRTPQAVWDAAVADPDGPLRTRVVRGVRVAEARRAPVDPEGDRLWTVVVLDHDDDPVGTVLGFPSLDAADDYAARHPDILRWVSVPSRPAIPAGLPGP</sequence>
<evidence type="ECO:0000256" key="1">
    <source>
        <dbReference type="SAM" id="MobiDB-lite"/>
    </source>
</evidence>
<protein>
    <submittedName>
        <fullName evidence="2">Uncharacterized protein</fullName>
    </submittedName>
</protein>
<dbReference type="EMBL" id="CP000249">
    <property type="protein sequence ID" value="ABD12406.1"/>
    <property type="molecule type" value="Genomic_DNA"/>
</dbReference>
<keyword evidence="3" id="KW-1185">Reference proteome</keyword>
<accession>Q2J8I6</accession>
<reference evidence="2 3" key="1">
    <citation type="journal article" date="2007" name="Genome Res.">
        <title>Genome characteristics of facultatively symbiotic Frankia sp. strains reflect host range and host plant biogeography.</title>
        <authorList>
            <person name="Normand P."/>
            <person name="Lapierre P."/>
            <person name="Tisa L.S."/>
            <person name="Gogarten J.P."/>
            <person name="Alloisio N."/>
            <person name="Bagnarol E."/>
            <person name="Bassi C.A."/>
            <person name="Berry A.M."/>
            <person name="Bickhart D.M."/>
            <person name="Choisne N."/>
            <person name="Couloux A."/>
            <person name="Cournoyer B."/>
            <person name="Cruveiller S."/>
            <person name="Daubin V."/>
            <person name="Demange N."/>
            <person name="Francino M.P."/>
            <person name="Goltsman E."/>
            <person name="Huang Y."/>
            <person name="Kopp O.R."/>
            <person name="Labarre L."/>
            <person name="Lapidus A."/>
            <person name="Lavire C."/>
            <person name="Marechal J."/>
            <person name="Martinez M."/>
            <person name="Mastronunzio J.E."/>
            <person name="Mullin B.C."/>
            <person name="Niemann J."/>
            <person name="Pujic P."/>
            <person name="Rawnsley T."/>
            <person name="Rouy Z."/>
            <person name="Schenowitz C."/>
            <person name="Sellstedt A."/>
            <person name="Tavares F."/>
            <person name="Tomkins J.P."/>
            <person name="Vallenet D."/>
            <person name="Valverde C."/>
            <person name="Wall L.G."/>
            <person name="Wang Y."/>
            <person name="Medigue C."/>
            <person name="Benson D.R."/>
        </authorList>
    </citation>
    <scope>NUCLEOTIDE SEQUENCE [LARGE SCALE GENOMIC DNA]</scope>
    <source>
        <strain evidence="3">DSM 45818 / CECT 9043 / CcI3</strain>
    </source>
</reference>
<feature type="region of interest" description="Disordered" evidence="1">
    <location>
        <begin position="29"/>
        <end position="60"/>
    </location>
</feature>
<evidence type="ECO:0000313" key="2">
    <source>
        <dbReference type="EMBL" id="ABD12406.1"/>
    </source>
</evidence>
<name>Q2J8I6_FRACC</name>
<evidence type="ECO:0000313" key="3">
    <source>
        <dbReference type="Proteomes" id="UP000001937"/>
    </source>
</evidence>
<organism evidence="2 3">
    <name type="scientific">Frankia casuarinae (strain DSM 45818 / CECT 9043 / HFP020203 / CcI3)</name>
    <dbReference type="NCBI Taxonomy" id="106370"/>
    <lineage>
        <taxon>Bacteria</taxon>
        <taxon>Bacillati</taxon>
        <taxon>Actinomycetota</taxon>
        <taxon>Actinomycetes</taxon>
        <taxon>Frankiales</taxon>
        <taxon>Frankiaceae</taxon>
        <taxon>Frankia</taxon>
    </lineage>
</organism>
<dbReference type="KEGG" id="fra:Francci3_3049"/>
<proteinExistence type="predicted"/>
<dbReference type="AlphaFoldDB" id="Q2J8I6"/>
<dbReference type="Proteomes" id="UP000001937">
    <property type="component" value="Chromosome"/>
</dbReference>
<dbReference type="STRING" id="106370.Francci3_3049"/>
<gene>
    <name evidence="2" type="ordered locus">Francci3_3049</name>
</gene>
<dbReference type="HOGENOM" id="CLU_1701681_0_0_11"/>